<comment type="subunit">
    <text evidence="4">Part of a SCF (SKP1-cullin-F-box) protein ligase complex.</text>
</comment>
<comment type="pathway">
    <text evidence="1 4">Protein modification; protein ubiquitination.</text>
</comment>
<feature type="domain" description="SKP1 component POZ" evidence="6">
    <location>
        <begin position="5"/>
        <end position="62"/>
    </location>
</feature>
<dbReference type="Pfam" id="PF03931">
    <property type="entry name" value="Skp1_POZ"/>
    <property type="match status" value="1"/>
</dbReference>
<dbReference type="InterPro" id="IPR036296">
    <property type="entry name" value="SKP1-like_dim_sf"/>
</dbReference>
<evidence type="ECO:0000256" key="2">
    <source>
        <dbReference type="ARBA" id="ARBA00009993"/>
    </source>
</evidence>
<evidence type="ECO:0000313" key="8">
    <source>
        <dbReference type="Proteomes" id="UP000826656"/>
    </source>
</evidence>
<dbReference type="InterPro" id="IPR001232">
    <property type="entry name" value="SKP1-like"/>
</dbReference>
<gene>
    <name evidence="7" type="ORF">KY290_010588</name>
</gene>
<dbReference type="PANTHER" id="PTHR11165">
    <property type="entry name" value="SKP1"/>
    <property type="match status" value="1"/>
</dbReference>
<dbReference type="Proteomes" id="UP000826656">
    <property type="component" value="Unassembled WGS sequence"/>
</dbReference>
<sequence length="151" mass="17612">MSSEKLITLKTSNGEEFKLDEAIVVRSEVIKNIVQDVDCTSNAIPLFNIDGKSMTTMVKYWKTRWEEGVTEDQLKNFDQDFLKMSHSELLGVVLAARYLDDKQLKKVIIQEFVHRITGKTLEEIREVYGILNDYTPEEEEEIRREYALAFE</sequence>
<dbReference type="EMBL" id="JAIVGD010000005">
    <property type="protein sequence ID" value="KAH0773451.1"/>
    <property type="molecule type" value="Genomic_DNA"/>
</dbReference>
<dbReference type="SUPFAM" id="SSF81382">
    <property type="entry name" value="Skp1 dimerisation domain-like"/>
    <property type="match status" value="1"/>
</dbReference>
<evidence type="ECO:0000256" key="1">
    <source>
        <dbReference type="ARBA" id="ARBA00004906"/>
    </source>
</evidence>
<feature type="domain" description="SKP1 component dimerisation" evidence="5">
    <location>
        <begin position="102"/>
        <end position="147"/>
    </location>
</feature>
<evidence type="ECO:0000313" key="7">
    <source>
        <dbReference type="EMBL" id="KAH0773451.1"/>
    </source>
</evidence>
<dbReference type="InterPro" id="IPR016072">
    <property type="entry name" value="Skp1_comp_dimer"/>
</dbReference>
<evidence type="ECO:0000259" key="5">
    <source>
        <dbReference type="Pfam" id="PF01466"/>
    </source>
</evidence>
<proteinExistence type="inferred from homology"/>
<accession>A0ABQ7VY71</accession>
<name>A0ABQ7VY71_SOLTU</name>
<organism evidence="7 8">
    <name type="scientific">Solanum tuberosum</name>
    <name type="common">Potato</name>
    <dbReference type="NCBI Taxonomy" id="4113"/>
    <lineage>
        <taxon>Eukaryota</taxon>
        <taxon>Viridiplantae</taxon>
        <taxon>Streptophyta</taxon>
        <taxon>Embryophyta</taxon>
        <taxon>Tracheophyta</taxon>
        <taxon>Spermatophyta</taxon>
        <taxon>Magnoliopsida</taxon>
        <taxon>eudicotyledons</taxon>
        <taxon>Gunneridae</taxon>
        <taxon>Pentapetalae</taxon>
        <taxon>asterids</taxon>
        <taxon>lamiids</taxon>
        <taxon>Solanales</taxon>
        <taxon>Solanaceae</taxon>
        <taxon>Solanoideae</taxon>
        <taxon>Solaneae</taxon>
        <taxon>Solanum</taxon>
    </lineage>
</organism>
<evidence type="ECO:0000259" key="6">
    <source>
        <dbReference type="Pfam" id="PF03931"/>
    </source>
</evidence>
<dbReference type="SMART" id="SM00512">
    <property type="entry name" value="Skp1"/>
    <property type="match status" value="1"/>
</dbReference>
<comment type="caution">
    <text evidence="7">The sequence shown here is derived from an EMBL/GenBank/DDBJ whole genome shotgun (WGS) entry which is preliminary data.</text>
</comment>
<comment type="similarity">
    <text evidence="2 4">Belongs to the SKP1 family.</text>
</comment>
<evidence type="ECO:0000256" key="3">
    <source>
        <dbReference type="ARBA" id="ARBA00022786"/>
    </source>
</evidence>
<dbReference type="InterPro" id="IPR011333">
    <property type="entry name" value="SKP1/BTB/POZ_sf"/>
</dbReference>
<dbReference type="Gene3D" id="3.30.710.10">
    <property type="entry name" value="Potassium Channel Kv1.1, Chain A"/>
    <property type="match status" value="1"/>
</dbReference>
<comment type="function">
    <text evidence="4">Involved in ubiquitination and subsequent proteasomal degradation of target proteins. Together with CUL1, RBX1 and a F-box protein, it forms a SCF E3 ubiquitin ligase complex. The functional specificity of this complex depends on the type of F-box protein. In the SCF complex, it serves as an adapter that links the F-box protein to CUL1.</text>
</comment>
<dbReference type="InterPro" id="IPR016073">
    <property type="entry name" value="Skp1_comp_POZ"/>
</dbReference>
<evidence type="ECO:0000256" key="4">
    <source>
        <dbReference type="PIRNR" id="PIRNR028729"/>
    </source>
</evidence>
<dbReference type="PIRSF" id="PIRSF028729">
    <property type="entry name" value="E3_ubiquit_lig_SCF_Skp"/>
    <property type="match status" value="1"/>
</dbReference>
<dbReference type="Pfam" id="PF01466">
    <property type="entry name" value="Skp1"/>
    <property type="match status" value="1"/>
</dbReference>
<dbReference type="InterPro" id="IPR016897">
    <property type="entry name" value="SKP1"/>
</dbReference>
<protein>
    <recommendedName>
        <fullName evidence="4">SKP1-like protein</fullName>
    </recommendedName>
</protein>
<dbReference type="SUPFAM" id="SSF54695">
    <property type="entry name" value="POZ domain"/>
    <property type="match status" value="1"/>
</dbReference>
<reference evidence="7 8" key="1">
    <citation type="journal article" date="2021" name="bioRxiv">
        <title>Chromosome-scale and haplotype-resolved genome assembly of a tetraploid potato cultivar.</title>
        <authorList>
            <person name="Sun H."/>
            <person name="Jiao W.-B."/>
            <person name="Krause K."/>
            <person name="Campoy J.A."/>
            <person name="Goel M."/>
            <person name="Folz-Donahue K."/>
            <person name="Kukat C."/>
            <person name="Huettel B."/>
            <person name="Schneeberger K."/>
        </authorList>
    </citation>
    <scope>NUCLEOTIDE SEQUENCE [LARGE SCALE GENOMIC DNA]</scope>
    <source>
        <strain evidence="7">SolTubOtavaFocal</strain>
        <tissue evidence="7">Leaves</tissue>
    </source>
</reference>
<keyword evidence="8" id="KW-1185">Reference proteome</keyword>
<keyword evidence="3 4" id="KW-0833">Ubl conjugation pathway</keyword>